<gene>
    <name evidence="1" type="ORF">BXY45_10443</name>
</gene>
<keyword evidence="2" id="KW-1185">Reference proteome</keyword>
<accession>A0A316AC11</accession>
<reference evidence="1 2" key="1">
    <citation type="submission" date="2018-03" db="EMBL/GenBank/DDBJ databases">
        <title>Genomic Encyclopedia of Archaeal and Bacterial Type Strains, Phase II (KMG-II): from individual species to whole genera.</title>
        <authorList>
            <person name="Goeker M."/>
        </authorList>
    </citation>
    <scope>NUCLEOTIDE SEQUENCE [LARGE SCALE GENOMIC DNA]</scope>
    <source>
        <strain evidence="1 2">DSM 44889</strain>
    </source>
</reference>
<comment type="caution">
    <text evidence="1">The sequence shown here is derived from an EMBL/GenBank/DDBJ whole genome shotgun (WGS) entry which is preliminary data.</text>
</comment>
<proteinExistence type="predicted"/>
<sequence length="276" mass="29610">MSRVDGIRSRVGRALHQRERLAQLEREVLRGDVQLLTTDVFDTVLLRDHTTEAQRLAAAARRAAPELGVDPGALARLRWEAHASGYRAVSMERPDGEASLTMMCAAVAASLGLGDGAAKTLHDAELAVDAEHLRPNRPLLAVFRRVRAAGVRVVAVSDTYYSEDDVRWLLATVTGADRTGGSSGGLGSRELPIDRVYSSADEGATKHRGGLYPLVAQRESVDPARAVHVGDHPSADVQRSREAGWTAVHLPREGAFRAAKILGGAAALPSALRRAR</sequence>
<dbReference type="Gene3D" id="3.40.50.1000">
    <property type="entry name" value="HAD superfamily/HAD-like"/>
    <property type="match status" value="1"/>
</dbReference>
<dbReference type="AlphaFoldDB" id="A0A316AC11"/>
<dbReference type="InterPro" id="IPR036412">
    <property type="entry name" value="HAD-like_sf"/>
</dbReference>
<dbReference type="EMBL" id="QGDQ01000004">
    <property type="protein sequence ID" value="PWJ55122.1"/>
    <property type="molecule type" value="Genomic_DNA"/>
</dbReference>
<dbReference type="Proteomes" id="UP000245469">
    <property type="component" value="Unassembled WGS sequence"/>
</dbReference>
<dbReference type="InterPro" id="IPR023214">
    <property type="entry name" value="HAD_sf"/>
</dbReference>
<name>A0A316AC11_9ACTN</name>
<evidence type="ECO:0000313" key="1">
    <source>
        <dbReference type="EMBL" id="PWJ55122.1"/>
    </source>
</evidence>
<dbReference type="OrthoDB" id="9816564at2"/>
<dbReference type="SUPFAM" id="SSF56784">
    <property type="entry name" value="HAD-like"/>
    <property type="match status" value="1"/>
</dbReference>
<dbReference type="RefSeq" id="WP_146211079.1">
    <property type="nucleotide sequence ID" value="NZ_QGDQ01000004.1"/>
</dbReference>
<evidence type="ECO:0008006" key="3">
    <source>
        <dbReference type="Google" id="ProtNLM"/>
    </source>
</evidence>
<organism evidence="1 2">
    <name type="scientific">Quadrisphaera granulorum</name>
    <dbReference type="NCBI Taxonomy" id="317664"/>
    <lineage>
        <taxon>Bacteria</taxon>
        <taxon>Bacillati</taxon>
        <taxon>Actinomycetota</taxon>
        <taxon>Actinomycetes</taxon>
        <taxon>Kineosporiales</taxon>
        <taxon>Kineosporiaceae</taxon>
        <taxon>Quadrisphaera</taxon>
    </lineage>
</organism>
<protein>
    <recommendedName>
        <fullName evidence="3">Hydrolase of the HAD superfamily</fullName>
    </recommendedName>
</protein>
<evidence type="ECO:0000313" key="2">
    <source>
        <dbReference type="Proteomes" id="UP000245469"/>
    </source>
</evidence>